<proteinExistence type="predicted"/>
<reference evidence="1 2" key="1">
    <citation type="submission" date="2013-05" db="EMBL/GenBank/DDBJ databases">
        <title>Genome assembly of Chondromyces apiculatus DSM 436.</title>
        <authorList>
            <person name="Sharma G."/>
            <person name="Khatri I."/>
            <person name="Kaur C."/>
            <person name="Mayilraj S."/>
            <person name="Subramanian S."/>
        </authorList>
    </citation>
    <scope>NUCLEOTIDE SEQUENCE [LARGE SCALE GENOMIC DNA]</scope>
    <source>
        <strain evidence="1 2">DSM 436</strain>
    </source>
</reference>
<evidence type="ECO:0000313" key="2">
    <source>
        <dbReference type="Proteomes" id="UP000019678"/>
    </source>
</evidence>
<evidence type="ECO:0000313" key="1">
    <source>
        <dbReference type="EMBL" id="EYF03704.1"/>
    </source>
</evidence>
<protein>
    <submittedName>
        <fullName evidence="1">Epstein-Barr nuclear antigen 1</fullName>
    </submittedName>
</protein>
<dbReference type="AlphaFoldDB" id="A0A017T381"/>
<sequence length="315" mass="33401">MKTRILGMAIGLGALWSMSPGCSQPAPECTVGTATAYPFATKLYLQSGDATCNPSFEAYQSEEMGMQVYNPDDGSGQVDTERRLVAIQTVTAGNYERNGEGLVEGSVAYSLGEFEGANPNEQNFCVAPTLSTARVTLPLIPGEEGGGGAGGGPPPPPIQDEVDIEIAWSDLQVYVTTANLGNQAQGTMTYTDHLKECSATYKVVMLWPTVHCEEMAYFAQTDPPDPEVPDDEGTPCDPIGDPASCVPCDPEQNPLCEAYPTGRPNNALCDQEPDPQGPYFLNTGSGIASDLTVVCDPLSLLCIQDTDSVQTPQND</sequence>
<dbReference type="STRING" id="1192034.CAP_5315"/>
<keyword evidence="2" id="KW-1185">Reference proteome</keyword>
<dbReference type="Proteomes" id="UP000019678">
    <property type="component" value="Unassembled WGS sequence"/>
</dbReference>
<organism evidence="1 2">
    <name type="scientific">Chondromyces apiculatus DSM 436</name>
    <dbReference type="NCBI Taxonomy" id="1192034"/>
    <lineage>
        <taxon>Bacteria</taxon>
        <taxon>Pseudomonadati</taxon>
        <taxon>Myxococcota</taxon>
        <taxon>Polyangia</taxon>
        <taxon>Polyangiales</taxon>
        <taxon>Polyangiaceae</taxon>
        <taxon>Chondromyces</taxon>
    </lineage>
</organism>
<name>A0A017T381_9BACT</name>
<dbReference type="RefSeq" id="WP_156041134.1">
    <property type="nucleotide sequence ID" value="NZ_ASRX01000043.1"/>
</dbReference>
<accession>A0A017T381</accession>
<gene>
    <name evidence="1" type="ORF">CAP_5315</name>
</gene>
<dbReference type="OrthoDB" id="5501342at2"/>
<dbReference type="EMBL" id="ASRX01000043">
    <property type="protein sequence ID" value="EYF03704.1"/>
    <property type="molecule type" value="Genomic_DNA"/>
</dbReference>
<comment type="caution">
    <text evidence="1">The sequence shown here is derived from an EMBL/GenBank/DDBJ whole genome shotgun (WGS) entry which is preliminary data.</text>
</comment>